<dbReference type="Proteomes" id="UP000253891">
    <property type="component" value="Unassembled WGS sequence"/>
</dbReference>
<dbReference type="InterPro" id="IPR007487">
    <property type="entry name" value="ABC_transpt-TYRBP-like"/>
</dbReference>
<dbReference type="RefSeq" id="WP_061992563.1">
    <property type="nucleotide sequence ID" value="NZ_DF967980.1"/>
</dbReference>
<keyword evidence="2" id="KW-1185">Reference proteome</keyword>
<dbReference type="SUPFAM" id="SSF53822">
    <property type="entry name" value="Periplasmic binding protein-like I"/>
    <property type="match status" value="1"/>
</dbReference>
<dbReference type="OrthoDB" id="9776955at2"/>
<dbReference type="Pfam" id="PF04392">
    <property type="entry name" value="ABC_sub_bind"/>
    <property type="match status" value="1"/>
</dbReference>
<name>A0A0K8MGX7_9LACO</name>
<organism evidence="1 2">
    <name type="scientific">Fructobacillus ficulneus</name>
    <dbReference type="NCBI Taxonomy" id="157463"/>
    <lineage>
        <taxon>Bacteria</taxon>
        <taxon>Bacillati</taxon>
        <taxon>Bacillota</taxon>
        <taxon>Bacilli</taxon>
        <taxon>Lactobacillales</taxon>
        <taxon>Lactobacillaceae</taxon>
        <taxon>Fructobacillus</taxon>
    </lineage>
</organism>
<sequence>MNKRLLTVSSLIGLFLVFAFFTTGNSTTTSKKGTPTVGILQLVTHPALDQIHQGVIDGLKAEGYVKGKNIKIDYQNAQADQANLKTMAQNFANKNENLTIGIATPAALSLAKAANGHNPVILGGITNPSGAKLVKSDAHPGGNITGVGADSPYQKQLDVLKEVLPKAKTIGIVSTSSDSGGTYHAKNMTKLLEKNGYKVKNYTIASTNDMQQIATTMVSQVDAVYAPQDNGVATAMKTLVSVANQAHVAVIPAADSMVKDGALATYSDSQYEIGYQAGKIAGQVLKGKKPADIPVENVTKGSYSINQETAKTLGITLPADIVKKAQADKEVF</sequence>
<gene>
    <name evidence="1" type="ORF">FFIC_030090</name>
</gene>
<accession>A0A0K8MGX7</accession>
<dbReference type="EMBL" id="DF967980">
    <property type="protein sequence ID" value="GAO99129.1"/>
    <property type="molecule type" value="Genomic_DNA"/>
</dbReference>
<evidence type="ECO:0000313" key="1">
    <source>
        <dbReference type="EMBL" id="GAO99129.1"/>
    </source>
</evidence>
<dbReference type="PANTHER" id="PTHR35271">
    <property type="entry name" value="ABC TRANSPORTER, SUBSTRATE-BINDING LIPOPROTEIN-RELATED"/>
    <property type="match status" value="1"/>
</dbReference>
<dbReference type="InterPro" id="IPR028082">
    <property type="entry name" value="Peripla_BP_I"/>
</dbReference>
<dbReference type="Gene3D" id="3.40.50.2300">
    <property type="match status" value="2"/>
</dbReference>
<dbReference type="NCBIfam" id="NF041285">
    <property type="entry name" value="ABC_SBP_TrpX"/>
    <property type="match status" value="1"/>
</dbReference>
<reference evidence="1 2" key="1">
    <citation type="journal article" date="2015" name="BMC Genomics">
        <title>Comparative genomics of Fructobacillus spp. and Leuconostoc spp. reveals niche-specific evolution of Fructobacillus spp.</title>
        <authorList>
            <person name="Endo A."/>
            <person name="Tanizawa Y."/>
            <person name="Tanaka N."/>
            <person name="Maeno S."/>
            <person name="Kumar H."/>
            <person name="Shiwa Y."/>
            <person name="Okada S."/>
            <person name="Yoshikawa H."/>
            <person name="Dicks L."/>
            <person name="Nakagawa J."/>
            <person name="Arita M."/>
        </authorList>
    </citation>
    <scope>NUCLEOTIDE SEQUENCE [LARGE SCALE GENOMIC DNA]</scope>
    <source>
        <strain evidence="1 2">JCM 12225</strain>
    </source>
</reference>
<proteinExistence type="predicted"/>
<protein>
    <submittedName>
        <fullName evidence="1">ABC transporter substrate-binding protein</fullName>
    </submittedName>
</protein>
<dbReference type="InterPro" id="IPR047776">
    <property type="entry name" value="ABC_SBP_TrpX-like"/>
</dbReference>
<dbReference type="STRING" id="157463.GCA_001047075_00033"/>
<evidence type="ECO:0000313" key="2">
    <source>
        <dbReference type="Proteomes" id="UP000253891"/>
    </source>
</evidence>
<dbReference type="PANTHER" id="PTHR35271:SF1">
    <property type="entry name" value="ABC TRANSPORTER, SUBSTRATE-BINDING LIPOPROTEIN"/>
    <property type="match status" value="1"/>
</dbReference>
<dbReference type="CDD" id="cd06325">
    <property type="entry name" value="PBP1_ABC_unchar_transporter"/>
    <property type="match status" value="1"/>
</dbReference>
<dbReference type="AlphaFoldDB" id="A0A0K8MGX7"/>